<dbReference type="GO" id="GO:0003723">
    <property type="term" value="F:RNA binding"/>
    <property type="evidence" value="ECO:0000318"/>
    <property type="project" value="GO_Central"/>
</dbReference>
<dbReference type="GO" id="GO:0071013">
    <property type="term" value="C:catalytic step 2 spliceosome"/>
    <property type="evidence" value="ECO:0000318"/>
    <property type="project" value="GO_Central"/>
</dbReference>
<dbReference type="PANTHER" id="PTHR18934:SF126">
    <property type="entry name" value="OS03G0282700 PROTEIN"/>
    <property type="match status" value="1"/>
</dbReference>
<name>K4AK91_SETIT</name>
<dbReference type="Gramene" id="KQK91401">
    <property type="protein sequence ID" value="KQK91401"/>
    <property type="gene ID" value="SETIT_039314mg"/>
</dbReference>
<accession>K4AK91</accession>
<reference evidence="2" key="2">
    <citation type="submission" date="2018-08" db="UniProtKB">
        <authorList>
            <consortium name="EnsemblPlants"/>
        </authorList>
    </citation>
    <scope>IDENTIFICATION</scope>
    <source>
        <strain evidence="2">Yugu1</strain>
    </source>
</reference>
<dbReference type="Gene3D" id="3.40.50.300">
    <property type="entry name" value="P-loop containing nucleotide triphosphate hydrolases"/>
    <property type="match status" value="3"/>
</dbReference>
<proteinExistence type="predicted"/>
<dbReference type="PANTHER" id="PTHR18934">
    <property type="entry name" value="ATP-DEPENDENT RNA HELICASE"/>
    <property type="match status" value="1"/>
</dbReference>
<dbReference type="EnsemblPlants" id="KQK91401">
    <property type="protein sequence ID" value="KQK91401"/>
    <property type="gene ID" value="SETIT_039314mg"/>
</dbReference>
<reference evidence="3" key="1">
    <citation type="journal article" date="2012" name="Nat. Biotechnol.">
        <title>Reference genome sequence of the model plant Setaria.</title>
        <authorList>
            <person name="Bennetzen J.L."/>
            <person name="Schmutz J."/>
            <person name="Wang H."/>
            <person name="Percifield R."/>
            <person name="Hawkins J."/>
            <person name="Pontaroli A.C."/>
            <person name="Estep M."/>
            <person name="Feng L."/>
            <person name="Vaughn J.N."/>
            <person name="Grimwood J."/>
            <person name="Jenkins J."/>
            <person name="Barry K."/>
            <person name="Lindquist E."/>
            <person name="Hellsten U."/>
            <person name="Deshpande S."/>
            <person name="Wang X."/>
            <person name="Wu X."/>
            <person name="Mitros T."/>
            <person name="Triplett J."/>
            <person name="Yang X."/>
            <person name="Ye C.Y."/>
            <person name="Mauro-Herrera M."/>
            <person name="Wang L."/>
            <person name="Li P."/>
            <person name="Sharma M."/>
            <person name="Sharma R."/>
            <person name="Ronald P.C."/>
            <person name="Panaud O."/>
            <person name="Kellogg E.A."/>
            <person name="Brutnell T.P."/>
            <person name="Doust A.N."/>
            <person name="Tuskan G.A."/>
            <person name="Rokhsar D."/>
            <person name="Devos K.M."/>
        </authorList>
    </citation>
    <scope>NUCLEOTIDE SEQUENCE [LARGE SCALE GENOMIC DNA]</scope>
    <source>
        <strain evidence="3">cv. Yugu1</strain>
    </source>
</reference>
<protein>
    <recommendedName>
        <fullName evidence="1">Helicase ATP-binding domain-containing protein</fullName>
    </recommendedName>
</protein>
<evidence type="ECO:0000313" key="3">
    <source>
        <dbReference type="Proteomes" id="UP000004995"/>
    </source>
</evidence>
<dbReference type="InterPro" id="IPR014001">
    <property type="entry name" value="Helicase_ATP-bd"/>
</dbReference>
<organism evidence="2 3">
    <name type="scientific">Setaria italica</name>
    <name type="common">Foxtail millet</name>
    <name type="synonym">Panicum italicum</name>
    <dbReference type="NCBI Taxonomy" id="4555"/>
    <lineage>
        <taxon>Eukaryota</taxon>
        <taxon>Viridiplantae</taxon>
        <taxon>Streptophyta</taxon>
        <taxon>Embryophyta</taxon>
        <taxon>Tracheophyta</taxon>
        <taxon>Spermatophyta</taxon>
        <taxon>Magnoliopsida</taxon>
        <taxon>Liliopsida</taxon>
        <taxon>Poales</taxon>
        <taxon>Poaceae</taxon>
        <taxon>PACMAD clade</taxon>
        <taxon>Panicoideae</taxon>
        <taxon>Panicodae</taxon>
        <taxon>Paniceae</taxon>
        <taxon>Cenchrinae</taxon>
        <taxon>Setaria</taxon>
    </lineage>
</organism>
<evidence type="ECO:0000259" key="1">
    <source>
        <dbReference type="SMART" id="SM00487"/>
    </source>
</evidence>
<dbReference type="InterPro" id="IPR027417">
    <property type="entry name" value="P-loop_NTPase"/>
</dbReference>
<dbReference type="eggNOG" id="KOG0923">
    <property type="taxonomic scope" value="Eukaryota"/>
</dbReference>
<evidence type="ECO:0000313" key="2">
    <source>
        <dbReference type="EnsemblPlants" id="KQK91401"/>
    </source>
</evidence>
<sequence>MATGVPQEPEPQAPAICHHRRTILDHLRNNQVVVVSAAPGSGKSSVLPRCLTLGGYGPVVCAQPRHFAMTVASAKAARQGSEHDVTFTTTRRLIDVLRDGPASAFLAAFRTVVVDEAHDRTLCTDVLLGMVRAAAATEQMRHLKVVVCTASGPADGVLGDFVGAPVVASKSPSDVLAFLPDVVRVEDAYDQLGLPGVAVCVVVLATDVAETAVLVPGITYVVDTGVLSEDPLERVSKETANRRAAVAGAAGCPGHCCRLRRAYRPAHQAGWRALQARVHAQETHAACDMPGFELLDQAVAPALENVVGELVASGYLDKHGKLTEKGKHEAYDED</sequence>
<dbReference type="Proteomes" id="UP000004995">
    <property type="component" value="Unassembled WGS sequence"/>
</dbReference>
<dbReference type="GO" id="GO:0004386">
    <property type="term" value="F:helicase activity"/>
    <property type="evidence" value="ECO:0000318"/>
    <property type="project" value="GO_Central"/>
</dbReference>
<dbReference type="HOGENOM" id="CLU_001832_5_7_1"/>
<dbReference type="SUPFAM" id="SSF52540">
    <property type="entry name" value="P-loop containing nucleoside triphosphate hydrolases"/>
    <property type="match status" value="1"/>
</dbReference>
<dbReference type="OMA" id="VICAQPR"/>
<dbReference type="SMART" id="SM00487">
    <property type="entry name" value="DEXDc"/>
    <property type="match status" value="1"/>
</dbReference>
<feature type="domain" description="Helicase ATP-binding" evidence="1">
    <location>
        <begin position="12"/>
        <end position="182"/>
    </location>
</feature>
<dbReference type="AlphaFoldDB" id="K4AK91"/>
<dbReference type="STRING" id="4555.K4AK91"/>
<keyword evidence="3" id="KW-1185">Reference proteome</keyword>
<dbReference type="InParanoid" id="K4AK91"/>
<dbReference type="EMBL" id="AGNK02006034">
    <property type="status" value="NOT_ANNOTATED_CDS"/>
    <property type="molecule type" value="Genomic_DNA"/>
</dbReference>